<protein>
    <submittedName>
        <fullName evidence="2">Uncharacterized protein</fullName>
    </submittedName>
</protein>
<feature type="compositionally biased region" description="Low complexity" evidence="1">
    <location>
        <begin position="349"/>
        <end position="367"/>
    </location>
</feature>
<organism evidence="2 3">
    <name type="scientific">Coprinellus micaceus</name>
    <name type="common">Glistening ink-cap mushroom</name>
    <name type="synonym">Coprinus micaceus</name>
    <dbReference type="NCBI Taxonomy" id="71717"/>
    <lineage>
        <taxon>Eukaryota</taxon>
        <taxon>Fungi</taxon>
        <taxon>Dikarya</taxon>
        <taxon>Basidiomycota</taxon>
        <taxon>Agaricomycotina</taxon>
        <taxon>Agaricomycetes</taxon>
        <taxon>Agaricomycetidae</taxon>
        <taxon>Agaricales</taxon>
        <taxon>Agaricineae</taxon>
        <taxon>Psathyrellaceae</taxon>
        <taxon>Coprinellus</taxon>
    </lineage>
</organism>
<feature type="region of interest" description="Disordered" evidence="1">
    <location>
        <begin position="1"/>
        <end position="21"/>
    </location>
</feature>
<dbReference type="STRING" id="71717.A0A4Y7SPR7"/>
<keyword evidence="3" id="KW-1185">Reference proteome</keyword>
<reference evidence="2 3" key="1">
    <citation type="journal article" date="2019" name="Nat. Ecol. Evol.">
        <title>Megaphylogeny resolves global patterns of mushroom evolution.</title>
        <authorList>
            <person name="Varga T."/>
            <person name="Krizsan K."/>
            <person name="Foldi C."/>
            <person name="Dima B."/>
            <person name="Sanchez-Garcia M."/>
            <person name="Sanchez-Ramirez S."/>
            <person name="Szollosi G.J."/>
            <person name="Szarkandi J.G."/>
            <person name="Papp V."/>
            <person name="Albert L."/>
            <person name="Andreopoulos W."/>
            <person name="Angelini C."/>
            <person name="Antonin V."/>
            <person name="Barry K.W."/>
            <person name="Bougher N.L."/>
            <person name="Buchanan P."/>
            <person name="Buyck B."/>
            <person name="Bense V."/>
            <person name="Catcheside P."/>
            <person name="Chovatia M."/>
            <person name="Cooper J."/>
            <person name="Damon W."/>
            <person name="Desjardin D."/>
            <person name="Finy P."/>
            <person name="Geml J."/>
            <person name="Haridas S."/>
            <person name="Hughes K."/>
            <person name="Justo A."/>
            <person name="Karasinski D."/>
            <person name="Kautmanova I."/>
            <person name="Kiss B."/>
            <person name="Kocsube S."/>
            <person name="Kotiranta H."/>
            <person name="LaButti K.M."/>
            <person name="Lechner B.E."/>
            <person name="Liimatainen K."/>
            <person name="Lipzen A."/>
            <person name="Lukacs Z."/>
            <person name="Mihaltcheva S."/>
            <person name="Morgado L.N."/>
            <person name="Niskanen T."/>
            <person name="Noordeloos M.E."/>
            <person name="Ohm R.A."/>
            <person name="Ortiz-Santana B."/>
            <person name="Ovrebo C."/>
            <person name="Racz N."/>
            <person name="Riley R."/>
            <person name="Savchenko A."/>
            <person name="Shiryaev A."/>
            <person name="Soop K."/>
            <person name="Spirin V."/>
            <person name="Szebenyi C."/>
            <person name="Tomsovsky M."/>
            <person name="Tulloss R.E."/>
            <person name="Uehling J."/>
            <person name="Grigoriev I.V."/>
            <person name="Vagvolgyi C."/>
            <person name="Papp T."/>
            <person name="Martin F.M."/>
            <person name="Miettinen O."/>
            <person name="Hibbett D.S."/>
            <person name="Nagy L.G."/>
        </authorList>
    </citation>
    <scope>NUCLEOTIDE SEQUENCE [LARGE SCALE GENOMIC DNA]</scope>
    <source>
        <strain evidence="2 3">FP101781</strain>
    </source>
</reference>
<accession>A0A4Y7SPR7</accession>
<feature type="compositionally biased region" description="Acidic residues" evidence="1">
    <location>
        <begin position="181"/>
        <end position="203"/>
    </location>
</feature>
<dbReference type="Proteomes" id="UP000298030">
    <property type="component" value="Unassembled WGS sequence"/>
</dbReference>
<evidence type="ECO:0000313" key="3">
    <source>
        <dbReference type="Proteomes" id="UP000298030"/>
    </source>
</evidence>
<name>A0A4Y7SPR7_COPMI</name>
<comment type="caution">
    <text evidence="2">The sequence shown here is derived from an EMBL/GenBank/DDBJ whole genome shotgun (WGS) entry which is preliminary data.</text>
</comment>
<feature type="compositionally biased region" description="Acidic residues" evidence="1">
    <location>
        <begin position="337"/>
        <end position="348"/>
    </location>
</feature>
<feature type="region of interest" description="Disordered" evidence="1">
    <location>
        <begin position="175"/>
        <end position="206"/>
    </location>
</feature>
<dbReference type="EMBL" id="QPFP01000074">
    <property type="protein sequence ID" value="TEB23711.1"/>
    <property type="molecule type" value="Genomic_DNA"/>
</dbReference>
<dbReference type="OrthoDB" id="435402at2759"/>
<feature type="compositionally biased region" description="Gly residues" evidence="1">
    <location>
        <begin position="368"/>
        <end position="392"/>
    </location>
</feature>
<sequence>MTTAAASPPQDGRLTFPRDFPKAPPGGIVLITFKDFKERGIAMEPDANDNTVELDTLGIATVQMKEHATDRCKTKAKRQKREKEERQKYLDNNQEVPWWLDWAENEGRRIAKPTNASESKFAKFLSAARDFKTSRRWPLPRNHQTDVSWLWTMLQVFLGIEVAVIKKDQPSRKKVFKAPLEDDEDESSDDDDMDVGYDDDSDAEGIATDPKIKKARQFLADPERAIKIFLSSYIRSKGVIWSRINLEQAPRLCIFFLEFLLRSRTLPSLDPGIRSAVDIAKMALIELPLTGLISESAPDEFSKGCRECWGEKTQVFHQIEVDQDWLDKLHAANKADEEAEKEAEEQEPTPELILPEPEQEGEATGWGATAGSGWGSSNGGGGWDAGGWGGEGAEANANEEVNSWALETEASKSSLTSFLGPTVLPLTHTTGVVEKSLRRITALIPVPTNALPKALVAKDATYFADAAGVESVLERTFPQVVLSPWLNWDGGEWPGYADPDILERSKGPVVQPPYLTKKEEESAPSPTPKPHDPGNDAITVLVQPEVFEKLVKGMSLAATWIQIVRLPVEAPAGPAPKKKGKKKAPANFWYLEELAGVFPSYWTTKAT</sequence>
<proteinExistence type="predicted"/>
<evidence type="ECO:0000256" key="1">
    <source>
        <dbReference type="SAM" id="MobiDB-lite"/>
    </source>
</evidence>
<gene>
    <name evidence="2" type="ORF">FA13DRAFT_1756958</name>
</gene>
<feature type="region of interest" description="Disordered" evidence="1">
    <location>
        <begin position="334"/>
        <end position="394"/>
    </location>
</feature>
<dbReference type="AlphaFoldDB" id="A0A4Y7SPR7"/>
<evidence type="ECO:0000313" key="2">
    <source>
        <dbReference type="EMBL" id="TEB23711.1"/>
    </source>
</evidence>
<feature type="region of interest" description="Disordered" evidence="1">
    <location>
        <begin position="515"/>
        <end position="537"/>
    </location>
</feature>